<dbReference type="GO" id="GO:0051087">
    <property type="term" value="F:protein-folding chaperone binding"/>
    <property type="evidence" value="ECO:0007669"/>
    <property type="project" value="TreeGrafter"/>
</dbReference>
<proteinExistence type="predicted"/>
<dbReference type="PROSITE" id="PS50076">
    <property type="entry name" value="DNAJ_2"/>
    <property type="match status" value="1"/>
</dbReference>
<keyword evidence="8" id="KW-1185">Reference proteome</keyword>
<sequence length="237" mass="27507">MSDRMDIYRAYEVLGLMPSASQEEIKQAYRQLVKIWHPDGFTDIVKKQQAEERIKIINGAYRKLKSDASSFVNPPSSNPVTKAKPQNYQNSPNKNNSQYSPPPRNSTKVNPKKTNPQQKASNAERFYEYGVENVGLGKYEDAINDFTQAIRINPYYIEAYKYRGLLCSQLGYELRATADLTKAAQLEMDFRGKYSKTPAAYSRYQYKPVYKKGNSKSEPLCDRICQVFKKWFRFKRK</sequence>
<feature type="domain" description="J" evidence="6">
    <location>
        <begin position="9"/>
        <end position="69"/>
    </location>
</feature>
<organism evidence="7 8">
    <name type="scientific">Brunnivagina elsteri CCALA 953</name>
    <dbReference type="NCBI Taxonomy" id="987040"/>
    <lineage>
        <taxon>Bacteria</taxon>
        <taxon>Bacillati</taxon>
        <taxon>Cyanobacteriota</taxon>
        <taxon>Cyanophyceae</taxon>
        <taxon>Nostocales</taxon>
        <taxon>Calotrichaceae</taxon>
        <taxon>Brunnivagina</taxon>
    </lineage>
</organism>
<dbReference type="PRINTS" id="PR00625">
    <property type="entry name" value="JDOMAIN"/>
</dbReference>
<evidence type="ECO:0000259" key="6">
    <source>
        <dbReference type="PROSITE" id="PS50076"/>
    </source>
</evidence>
<dbReference type="PROSITE" id="PS50005">
    <property type="entry name" value="TPR"/>
    <property type="match status" value="1"/>
</dbReference>
<name>A0A2A2TE61_9CYAN</name>
<evidence type="ECO:0000313" key="8">
    <source>
        <dbReference type="Proteomes" id="UP000218238"/>
    </source>
</evidence>
<evidence type="ECO:0000256" key="2">
    <source>
        <dbReference type="ARBA" id="ARBA00022729"/>
    </source>
</evidence>
<dbReference type="OrthoDB" id="9779889at2"/>
<comment type="subcellular location">
    <subcellularLocation>
        <location evidence="1">Endoplasmic reticulum</location>
    </subcellularLocation>
</comment>
<dbReference type="CDD" id="cd06257">
    <property type="entry name" value="DnaJ"/>
    <property type="match status" value="1"/>
</dbReference>
<protein>
    <submittedName>
        <fullName evidence="7">Molecular chaperone DnaJ</fullName>
    </submittedName>
</protein>
<dbReference type="SMART" id="SM00271">
    <property type="entry name" value="DnaJ"/>
    <property type="match status" value="1"/>
</dbReference>
<dbReference type="GO" id="GO:0034975">
    <property type="term" value="P:protein folding in endoplasmic reticulum"/>
    <property type="evidence" value="ECO:0007669"/>
    <property type="project" value="TreeGrafter"/>
</dbReference>
<reference evidence="7 8" key="1">
    <citation type="submission" date="2017-08" db="EMBL/GenBank/DDBJ databases">
        <title>Draft genome sequence of filamentous cyanobacterium Calothrix elsteri CCALA 953.</title>
        <authorList>
            <person name="Gagunashvili A.N."/>
            <person name="Elster J."/>
            <person name="Andresson O.S."/>
        </authorList>
    </citation>
    <scope>NUCLEOTIDE SEQUENCE [LARGE SCALE GENOMIC DNA]</scope>
    <source>
        <strain evidence="7 8">CCALA 953</strain>
    </source>
</reference>
<keyword evidence="4" id="KW-0802">TPR repeat</keyword>
<dbReference type="Pfam" id="PF13414">
    <property type="entry name" value="TPR_11"/>
    <property type="match status" value="1"/>
</dbReference>
<feature type="compositionally biased region" description="Low complexity" evidence="5">
    <location>
        <begin position="69"/>
        <end position="80"/>
    </location>
</feature>
<dbReference type="InterPro" id="IPR036869">
    <property type="entry name" value="J_dom_sf"/>
</dbReference>
<gene>
    <name evidence="7" type="ORF">CK510_21620</name>
</gene>
<dbReference type="InterPro" id="IPR051727">
    <property type="entry name" value="DnaJ_C3_Co-chaperones"/>
</dbReference>
<dbReference type="GO" id="GO:0051787">
    <property type="term" value="F:misfolded protein binding"/>
    <property type="evidence" value="ECO:0007669"/>
    <property type="project" value="TreeGrafter"/>
</dbReference>
<evidence type="ECO:0000256" key="1">
    <source>
        <dbReference type="ARBA" id="ARBA00004240"/>
    </source>
</evidence>
<evidence type="ECO:0000256" key="3">
    <source>
        <dbReference type="ARBA" id="ARBA00022824"/>
    </source>
</evidence>
<dbReference type="SUPFAM" id="SSF48452">
    <property type="entry name" value="TPR-like"/>
    <property type="match status" value="1"/>
</dbReference>
<dbReference type="Proteomes" id="UP000218238">
    <property type="component" value="Unassembled WGS sequence"/>
</dbReference>
<dbReference type="PANTHER" id="PTHR44140:SF2">
    <property type="entry name" value="LD25575P"/>
    <property type="match status" value="1"/>
</dbReference>
<keyword evidence="3" id="KW-0256">Endoplasmic reticulum</keyword>
<evidence type="ECO:0000256" key="5">
    <source>
        <dbReference type="SAM" id="MobiDB-lite"/>
    </source>
</evidence>
<dbReference type="Pfam" id="PF00226">
    <property type="entry name" value="DnaJ"/>
    <property type="match status" value="1"/>
</dbReference>
<dbReference type="SUPFAM" id="SSF46565">
    <property type="entry name" value="Chaperone J-domain"/>
    <property type="match status" value="1"/>
</dbReference>
<feature type="region of interest" description="Disordered" evidence="5">
    <location>
        <begin position="67"/>
        <end position="124"/>
    </location>
</feature>
<dbReference type="EMBL" id="NTFS01000294">
    <property type="protein sequence ID" value="PAX52022.1"/>
    <property type="molecule type" value="Genomic_DNA"/>
</dbReference>
<evidence type="ECO:0000313" key="7">
    <source>
        <dbReference type="EMBL" id="PAX52022.1"/>
    </source>
</evidence>
<feature type="compositionally biased region" description="Polar residues" evidence="5">
    <location>
        <begin position="84"/>
        <end position="121"/>
    </location>
</feature>
<feature type="repeat" description="TPR" evidence="4">
    <location>
        <begin position="123"/>
        <end position="156"/>
    </location>
</feature>
<comment type="caution">
    <text evidence="7">The sequence shown here is derived from an EMBL/GenBank/DDBJ whole genome shotgun (WGS) entry which is preliminary data.</text>
</comment>
<dbReference type="InterPro" id="IPR019734">
    <property type="entry name" value="TPR_rpt"/>
</dbReference>
<dbReference type="Gene3D" id="1.10.287.110">
    <property type="entry name" value="DnaJ domain"/>
    <property type="match status" value="1"/>
</dbReference>
<dbReference type="AlphaFoldDB" id="A0A2A2TE61"/>
<accession>A0A2A2TE61</accession>
<evidence type="ECO:0000256" key="4">
    <source>
        <dbReference type="PROSITE-ProRule" id="PRU00339"/>
    </source>
</evidence>
<keyword evidence="2" id="KW-0732">Signal</keyword>
<dbReference type="PANTHER" id="PTHR44140">
    <property type="entry name" value="LD25575P"/>
    <property type="match status" value="1"/>
</dbReference>
<dbReference type="InterPro" id="IPR001623">
    <property type="entry name" value="DnaJ_domain"/>
</dbReference>
<dbReference type="InterPro" id="IPR011990">
    <property type="entry name" value="TPR-like_helical_dom_sf"/>
</dbReference>
<dbReference type="Gene3D" id="1.25.40.10">
    <property type="entry name" value="Tetratricopeptide repeat domain"/>
    <property type="match status" value="1"/>
</dbReference>
<dbReference type="RefSeq" id="WP_095723658.1">
    <property type="nucleotide sequence ID" value="NZ_NTFS01000294.1"/>
</dbReference>